<dbReference type="InterPro" id="IPR050736">
    <property type="entry name" value="Sensor_HK_Regulatory"/>
</dbReference>
<keyword evidence="5 10" id="KW-0418">Kinase</keyword>
<gene>
    <name evidence="10" type="ORF">OW255_02475</name>
</gene>
<dbReference type="SUPFAM" id="SSF55874">
    <property type="entry name" value="ATPase domain of HSP90 chaperone/DNA topoisomerase II/histidine kinase"/>
    <property type="match status" value="1"/>
</dbReference>
<evidence type="ECO:0000313" key="10">
    <source>
        <dbReference type="EMBL" id="WAJ24409.1"/>
    </source>
</evidence>
<evidence type="ECO:0000256" key="6">
    <source>
        <dbReference type="ARBA" id="ARBA00023012"/>
    </source>
</evidence>
<dbReference type="CDD" id="cd00082">
    <property type="entry name" value="HisKA"/>
    <property type="match status" value="1"/>
</dbReference>
<dbReference type="PANTHER" id="PTHR43711">
    <property type="entry name" value="TWO-COMPONENT HISTIDINE KINASE"/>
    <property type="match status" value="1"/>
</dbReference>
<protein>
    <recommendedName>
        <fullName evidence="2">histidine kinase</fullName>
        <ecNumber evidence="2">2.7.13.3</ecNumber>
    </recommendedName>
</protein>
<dbReference type="SMART" id="SM00388">
    <property type="entry name" value="HisKA"/>
    <property type="match status" value="1"/>
</dbReference>
<evidence type="ECO:0000313" key="11">
    <source>
        <dbReference type="Proteomes" id="UP001163115"/>
    </source>
</evidence>
<dbReference type="CDD" id="cd00075">
    <property type="entry name" value="HATPase"/>
    <property type="match status" value="1"/>
</dbReference>
<dbReference type="InterPro" id="IPR003594">
    <property type="entry name" value="HATPase_dom"/>
</dbReference>
<evidence type="ECO:0000256" key="4">
    <source>
        <dbReference type="ARBA" id="ARBA00022679"/>
    </source>
</evidence>
<dbReference type="Gene3D" id="3.30.565.10">
    <property type="entry name" value="Histidine kinase-like ATPase, C-terminal domain"/>
    <property type="match status" value="1"/>
</dbReference>
<organism evidence="10 11">
    <name type="scientific">Lacrimispora xylanolytica</name>
    <dbReference type="NCBI Taxonomy" id="29375"/>
    <lineage>
        <taxon>Bacteria</taxon>
        <taxon>Bacillati</taxon>
        <taxon>Bacillota</taxon>
        <taxon>Clostridia</taxon>
        <taxon>Lachnospirales</taxon>
        <taxon>Lachnospiraceae</taxon>
        <taxon>Lacrimispora</taxon>
    </lineage>
</organism>
<feature type="region of interest" description="Disordered" evidence="7">
    <location>
        <begin position="405"/>
        <end position="465"/>
    </location>
</feature>
<feature type="transmembrane region" description="Helical" evidence="8">
    <location>
        <begin position="154"/>
        <end position="176"/>
    </location>
</feature>
<dbReference type="Proteomes" id="UP001163115">
    <property type="component" value="Chromosome"/>
</dbReference>
<name>A0ABY7ADE7_9FIRM</name>
<dbReference type="RefSeq" id="WP_268115520.1">
    <property type="nucleotide sequence ID" value="NZ_CP113524.1"/>
</dbReference>
<reference evidence="10" key="1">
    <citation type="submission" date="2022-11" db="EMBL/GenBank/DDBJ databases">
        <title>Lacrimispora xylanolytica sy1, complete genome.</title>
        <authorList>
            <person name="Choi S."/>
        </authorList>
    </citation>
    <scope>NUCLEOTIDE SEQUENCE</scope>
    <source>
        <strain evidence="10">Sy1</strain>
    </source>
</reference>
<evidence type="ECO:0000256" key="7">
    <source>
        <dbReference type="SAM" id="MobiDB-lite"/>
    </source>
</evidence>
<comment type="catalytic activity">
    <reaction evidence="1">
        <text>ATP + protein L-histidine = ADP + protein N-phospho-L-histidine.</text>
        <dbReference type="EC" id="2.7.13.3"/>
    </reaction>
</comment>
<feature type="domain" description="Histidine kinase" evidence="9">
    <location>
        <begin position="240"/>
        <end position="503"/>
    </location>
</feature>
<dbReference type="Gene3D" id="1.10.287.130">
    <property type="match status" value="1"/>
</dbReference>
<evidence type="ECO:0000256" key="3">
    <source>
        <dbReference type="ARBA" id="ARBA00022553"/>
    </source>
</evidence>
<feature type="transmembrane region" description="Helical" evidence="8">
    <location>
        <begin position="12"/>
        <end position="35"/>
    </location>
</feature>
<dbReference type="EMBL" id="CP113524">
    <property type="protein sequence ID" value="WAJ24409.1"/>
    <property type="molecule type" value="Genomic_DNA"/>
</dbReference>
<evidence type="ECO:0000256" key="5">
    <source>
        <dbReference type="ARBA" id="ARBA00022777"/>
    </source>
</evidence>
<dbReference type="SMART" id="SM00387">
    <property type="entry name" value="HATPase_c"/>
    <property type="match status" value="1"/>
</dbReference>
<dbReference type="InterPro" id="IPR003661">
    <property type="entry name" value="HisK_dim/P_dom"/>
</dbReference>
<keyword evidence="4" id="KW-0808">Transferase</keyword>
<dbReference type="InterPro" id="IPR005467">
    <property type="entry name" value="His_kinase_dom"/>
</dbReference>
<dbReference type="InterPro" id="IPR004358">
    <property type="entry name" value="Sig_transdc_His_kin-like_C"/>
</dbReference>
<dbReference type="SUPFAM" id="SSF47384">
    <property type="entry name" value="Homodimeric domain of signal transducing histidine kinase"/>
    <property type="match status" value="1"/>
</dbReference>
<dbReference type="GO" id="GO:0016301">
    <property type="term" value="F:kinase activity"/>
    <property type="evidence" value="ECO:0007669"/>
    <property type="project" value="UniProtKB-KW"/>
</dbReference>
<proteinExistence type="predicted"/>
<evidence type="ECO:0000256" key="1">
    <source>
        <dbReference type="ARBA" id="ARBA00000085"/>
    </source>
</evidence>
<keyword evidence="8" id="KW-0472">Membrane</keyword>
<keyword evidence="8" id="KW-1133">Transmembrane helix</keyword>
<sequence length="504" mass="55878">MKSMMKVLSRYVLSAAAVAVLLLVINATVLIVWLFTEKNDKNYYNISQTANQLTATNDGYELSQSGKTQLEQNQQWAMLLDQDGKVIWNFMLPADVPLTYSISDVAGFSRWYLKDYPVSVWRHDGGLLVVGSPKNSMWKLGIMIPQKSMNNLGFWVPFFLVMNCLTAIFLALIFGLRLFRSLKRLSNGVQDMTRKRPVSLPVNGVLGDLAMGINEASSQLILQEAALKKRDDARTTWIAGISHDIRTPLAVAMGYSSQLEEDERLLQEQRDLAGIVRRQCQRIKDLVSDLNLASKLEYDMQPLRKEKTPLAPLIRSVAVDIINDNLSDRHTLEVSIKDNAQNRCLLGDKQLLKRAVSNLILNSIKHNPEGCDITIELSMDGENFILSVTDNGTGFPEDVLQRVNGIKNKSDNTGKNEGINEGENESKNLSGNLTEDVDGNLTQNMGENVAENPAETDSKKEQSGHGLGLTIVRQIIKAHNGSAHFSNLSGGGCRVICYLPAISS</sequence>
<dbReference type="InterPro" id="IPR036097">
    <property type="entry name" value="HisK_dim/P_sf"/>
</dbReference>
<keyword evidence="11" id="KW-1185">Reference proteome</keyword>
<accession>A0ABY7ADE7</accession>
<evidence type="ECO:0000256" key="8">
    <source>
        <dbReference type="SAM" id="Phobius"/>
    </source>
</evidence>
<dbReference type="PRINTS" id="PR00344">
    <property type="entry name" value="BCTRLSENSOR"/>
</dbReference>
<dbReference type="PANTHER" id="PTHR43711:SF1">
    <property type="entry name" value="HISTIDINE KINASE 1"/>
    <property type="match status" value="1"/>
</dbReference>
<keyword evidence="3" id="KW-0597">Phosphoprotein</keyword>
<dbReference type="Pfam" id="PF02518">
    <property type="entry name" value="HATPase_c"/>
    <property type="match status" value="1"/>
</dbReference>
<dbReference type="InterPro" id="IPR036890">
    <property type="entry name" value="HATPase_C_sf"/>
</dbReference>
<dbReference type="Pfam" id="PF00512">
    <property type="entry name" value="HisKA"/>
    <property type="match status" value="1"/>
</dbReference>
<dbReference type="PROSITE" id="PS50109">
    <property type="entry name" value="HIS_KIN"/>
    <property type="match status" value="1"/>
</dbReference>
<dbReference type="EC" id="2.7.13.3" evidence="2"/>
<evidence type="ECO:0000259" key="9">
    <source>
        <dbReference type="PROSITE" id="PS50109"/>
    </source>
</evidence>
<keyword evidence="8" id="KW-0812">Transmembrane</keyword>
<keyword evidence="6" id="KW-0902">Two-component regulatory system</keyword>
<evidence type="ECO:0000256" key="2">
    <source>
        <dbReference type="ARBA" id="ARBA00012438"/>
    </source>
</evidence>